<dbReference type="EMBL" id="BAAAZR010000007">
    <property type="protein sequence ID" value="GAA3810130.1"/>
    <property type="molecule type" value="Genomic_DNA"/>
</dbReference>
<gene>
    <name evidence="1" type="ORF">GCM10022226_33150</name>
</gene>
<accession>A0ABP7I4X0</accession>
<evidence type="ECO:0000313" key="2">
    <source>
        <dbReference type="Proteomes" id="UP001500888"/>
    </source>
</evidence>
<keyword evidence="2" id="KW-1185">Reference proteome</keyword>
<sequence length="57" mass="6103">MRRHIDRRINSPDEDTVLVVAHWESAGKGLSAGEQVLASYLTGRPESATSALAEVGP</sequence>
<dbReference type="Proteomes" id="UP001500888">
    <property type="component" value="Unassembled WGS sequence"/>
</dbReference>
<name>A0ABP7I4X0_9ACTN</name>
<protein>
    <submittedName>
        <fullName evidence="1">Uncharacterized protein</fullName>
    </submittedName>
</protein>
<comment type="caution">
    <text evidence="1">The sequence shown here is derived from an EMBL/GenBank/DDBJ whole genome shotgun (WGS) entry which is preliminary data.</text>
</comment>
<organism evidence="1 2">
    <name type="scientific">Sphaerisporangium flaviroseum</name>
    <dbReference type="NCBI Taxonomy" id="509199"/>
    <lineage>
        <taxon>Bacteria</taxon>
        <taxon>Bacillati</taxon>
        <taxon>Actinomycetota</taxon>
        <taxon>Actinomycetes</taxon>
        <taxon>Streptosporangiales</taxon>
        <taxon>Streptosporangiaceae</taxon>
        <taxon>Sphaerisporangium</taxon>
    </lineage>
</organism>
<dbReference type="RefSeq" id="WP_344939964.1">
    <property type="nucleotide sequence ID" value="NZ_BAAAZR010000007.1"/>
</dbReference>
<evidence type="ECO:0000313" key="1">
    <source>
        <dbReference type="EMBL" id="GAA3810130.1"/>
    </source>
</evidence>
<reference evidence="2" key="1">
    <citation type="journal article" date="2019" name="Int. J. Syst. Evol. Microbiol.">
        <title>The Global Catalogue of Microorganisms (GCM) 10K type strain sequencing project: providing services to taxonomists for standard genome sequencing and annotation.</title>
        <authorList>
            <consortium name="The Broad Institute Genomics Platform"/>
            <consortium name="The Broad Institute Genome Sequencing Center for Infectious Disease"/>
            <person name="Wu L."/>
            <person name="Ma J."/>
        </authorList>
    </citation>
    <scope>NUCLEOTIDE SEQUENCE [LARGE SCALE GENOMIC DNA]</scope>
    <source>
        <strain evidence="2">JCM 16908</strain>
    </source>
</reference>
<proteinExistence type="predicted"/>